<comment type="caution">
    <text evidence="1">The sequence shown here is derived from an EMBL/GenBank/DDBJ whole genome shotgun (WGS) entry which is preliminary data.</text>
</comment>
<proteinExistence type="predicted"/>
<dbReference type="EMBL" id="JAGSOJ010000001">
    <property type="protein sequence ID" value="MCM1989601.1"/>
    <property type="molecule type" value="Genomic_DNA"/>
</dbReference>
<name>A0A9J6P0F4_9CLOT</name>
<organism evidence="1 2">
    <name type="scientific">Oceanirhabdus seepicola</name>
    <dbReference type="NCBI Taxonomy" id="2828781"/>
    <lineage>
        <taxon>Bacteria</taxon>
        <taxon>Bacillati</taxon>
        <taxon>Bacillota</taxon>
        <taxon>Clostridia</taxon>
        <taxon>Eubacteriales</taxon>
        <taxon>Clostridiaceae</taxon>
        <taxon>Oceanirhabdus</taxon>
    </lineage>
</organism>
<evidence type="ECO:0000313" key="2">
    <source>
        <dbReference type="Proteomes" id="UP001056429"/>
    </source>
</evidence>
<evidence type="ECO:0000313" key="1">
    <source>
        <dbReference type="EMBL" id="MCM1989601.1"/>
    </source>
</evidence>
<dbReference type="RefSeq" id="WP_250858592.1">
    <property type="nucleotide sequence ID" value="NZ_JAGSOJ010000001.1"/>
</dbReference>
<gene>
    <name evidence="1" type="ORF">KDK92_07595</name>
</gene>
<reference evidence="1" key="2">
    <citation type="submission" date="2021-04" db="EMBL/GenBank/DDBJ databases">
        <authorList>
            <person name="Dong X."/>
        </authorList>
    </citation>
    <scope>NUCLEOTIDE SEQUENCE</scope>
    <source>
        <strain evidence="1">ZWT</strain>
    </source>
</reference>
<reference evidence="1" key="1">
    <citation type="journal article" date="2021" name="mSystems">
        <title>Bacteria and Archaea Synergistically Convert Glycine Betaine to Biogenic Methane in the Formosa Cold Seep of the South China Sea.</title>
        <authorList>
            <person name="Li L."/>
            <person name="Zhang W."/>
            <person name="Zhang S."/>
            <person name="Song L."/>
            <person name="Sun Q."/>
            <person name="Zhang H."/>
            <person name="Xiang H."/>
            <person name="Dong X."/>
        </authorList>
    </citation>
    <scope>NUCLEOTIDE SEQUENCE</scope>
    <source>
        <strain evidence="1">ZWT</strain>
    </source>
</reference>
<sequence length="104" mass="12298">MFKIEDIMSENFSGYPEETQEFMKKYNEKLRENLKDELIKGISDKMLKDLDKSKDNFISTLAQILNNGWKGFDKMATQALLNMYLEGKNEEEFFKLIEKVNNEV</sequence>
<keyword evidence="2" id="KW-1185">Reference proteome</keyword>
<accession>A0A9J6P0F4</accession>
<protein>
    <submittedName>
        <fullName evidence="1">Uncharacterized protein</fullName>
    </submittedName>
</protein>
<dbReference type="Proteomes" id="UP001056429">
    <property type="component" value="Unassembled WGS sequence"/>
</dbReference>
<dbReference type="AlphaFoldDB" id="A0A9J6P0F4"/>